<dbReference type="EMBL" id="SRLO01000031">
    <property type="protein sequence ID" value="TNN83842.1"/>
    <property type="molecule type" value="Genomic_DNA"/>
</dbReference>
<gene>
    <name evidence="2" type="ORF">EYF80_006018</name>
</gene>
<feature type="region of interest" description="Disordered" evidence="1">
    <location>
        <begin position="79"/>
        <end position="105"/>
    </location>
</feature>
<accession>A0A4Z2J2X5</accession>
<proteinExistence type="predicted"/>
<organism evidence="2 3">
    <name type="scientific">Liparis tanakae</name>
    <name type="common">Tanaka's snailfish</name>
    <dbReference type="NCBI Taxonomy" id="230148"/>
    <lineage>
        <taxon>Eukaryota</taxon>
        <taxon>Metazoa</taxon>
        <taxon>Chordata</taxon>
        <taxon>Craniata</taxon>
        <taxon>Vertebrata</taxon>
        <taxon>Euteleostomi</taxon>
        <taxon>Actinopterygii</taxon>
        <taxon>Neopterygii</taxon>
        <taxon>Teleostei</taxon>
        <taxon>Neoteleostei</taxon>
        <taxon>Acanthomorphata</taxon>
        <taxon>Eupercaria</taxon>
        <taxon>Perciformes</taxon>
        <taxon>Cottioidei</taxon>
        <taxon>Cottales</taxon>
        <taxon>Liparidae</taxon>
        <taxon>Liparis</taxon>
    </lineage>
</organism>
<protein>
    <submittedName>
        <fullName evidence="2">Uncharacterized protein</fullName>
    </submittedName>
</protein>
<name>A0A4Z2J2X5_9TELE</name>
<comment type="caution">
    <text evidence="2">The sequence shown here is derived from an EMBL/GenBank/DDBJ whole genome shotgun (WGS) entry which is preliminary data.</text>
</comment>
<evidence type="ECO:0000313" key="3">
    <source>
        <dbReference type="Proteomes" id="UP000314294"/>
    </source>
</evidence>
<sequence length="105" mass="11401">MKEGWCPEGISKIETIADTAEEQLLTKMRKAGSTLKGRIQDHVYARLRFCLFMQPASGGRETAISRALKSSISPCDWTSFSSAAPTPPPPPRGSVSPVHLAEQVC</sequence>
<dbReference type="Proteomes" id="UP000314294">
    <property type="component" value="Unassembled WGS sequence"/>
</dbReference>
<evidence type="ECO:0000313" key="2">
    <source>
        <dbReference type="EMBL" id="TNN83842.1"/>
    </source>
</evidence>
<dbReference type="AlphaFoldDB" id="A0A4Z2J2X5"/>
<keyword evidence="3" id="KW-1185">Reference proteome</keyword>
<evidence type="ECO:0000256" key="1">
    <source>
        <dbReference type="SAM" id="MobiDB-lite"/>
    </source>
</evidence>
<reference evidence="2 3" key="1">
    <citation type="submission" date="2019-03" db="EMBL/GenBank/DDBJ databases">
        <title>First draft genome of Liparis tanakae, snailfish: a comprehensive survey of snailfish specific genes.</title>
        <authorList>
            <person name="Kim W."/>
            <person name="Song I."/>
            <person name="Jeong J.-H."/>
            <person name="Kim D."/>
            <person name="Kim S."/>
            <person name="Ryu S."/>
            <person name="Song J.Y."/>
            <person name="Lee S.K."/>
        </authorList>
    </citation>
    <scope>NUCLEOTIDE SEQUENCE [LARGE SCALE GENOMIC DNA]</scope>
    <source>
        <tissue evidence="2">Muscle</tissue>
    </source>
</reference>